<dbReference type="EMBL" id="BQNB010015251">
    <property type="protein sequence ID" value="GJT37767.1"/>
    <property type="molecule type" value="Genomic_DNA"/>
</dbReference>
<sequence>MELLRENIDTFWRLQEQSASKHPEWIQAMQAELDALKKNKTWDLTSLPMGKKAISSKWAYKIKYKADGTINKYKARTPQGTYLNQRKYILDLLHHAGLTATKPVVSPMPTNLKLSLGKGNLLSNLEAYRRLTKKQPIVSRSSTEAEYRATTVTTCEILWLSFLLKDLHIPVKLPITLFCDNKSAQQLAANPCFHERSKHLDMDCHFTREKIQDGFLPTAFIPTTQQLIDVMTKALNHVQHSLLVGKLGITNHPS</sequence>
<evidence type="ECO:0000313" key="1">
    <source>
        <dbReference type="EMBL" id="GJT37767.1"/>
    </source>
</evidence>
<proteinExistence type="predicted"/>
<organism evidence="1 2">
    <name type="scientific">Tanacetum coccineum</name>
    <dbReference type="NCBI Taxonomy" id="301880"/>
    <lineage>
        <taxon>Eukaryota</taxon>
        <taxon>Viridiplantae</taxon>
        <taxon>Streptophyta</taxon>
        <taxon>Embryophyta</taxon>
        <taxon>Tracheophyta</taxon>
        <taxon>Spermatophyta</taxon>
        <taxon>Magnoliopsida</taxon>
        <taxon>eudicotyledons</taxon>
        <taxon>Gunneridae</taxon>
        <taxon>Pentapetalae</taxon>
        <taxon>asterids</taxon>
        <taxon>campanulids</taxon>
        <taxon>Asterales</taxon>
        <taxon>Asteraceae</taxon>
        <taxon>Asteroideae</taxon>
        <taxon>Anthemideae</taxon>
        <taxon>Anthemidinae</taxon>
        <taxon>Tanacetum</taxon>
    </lineage>
</organism>
<dbReference type="CDD" id="cd09272">
    <property type="entry name" value="RNase_HI_RT_Ty1"/>
    <property type="match status" value="1"/>
</dbReference>
<dbReference type="PANTHER" id="PTHR11439:SF470">
    <property type="entry name" value="CYSTEINE-RICH RLK (RECEPTOR-LIKE PROTEIN KINASE) 8"/>
    <property type="match status" value="1"/>
</dbReference>
<gene>
    <name evidence="1" type="ORF">Tco_0937632</name>
</gene>
<name>A0ABQ5DFK8_9ASTR</name>
<dbReference type="Proteomes" id="UP001151760">
    <property type="component" value="Unassembled WGS sequence"/>
</dbReference>
<comment type="caution">
    <text evidence="1">The sequence shown here is derived from an EMBL/GenBank/DDBJ whole genome shotgun (WGS) entry which is preliminary data.</text>
</comment>
<accession>A0ABQ5DFK8</accession>
<dbReference type="PANTHER" id="PTHR11439">
    <property type="entry name" value="GAG-POL-RELATED RETROTRANSPOSON"/>
    <property type="match status" value="1"/>
</dbReference>
<reference evidence="1" key="2">
    <citation type="submission" date="2022-01" db="EMBL/GenBank/DDBJ databases">
        <authorList>
            <person name="Yamashiro T."/>
            <person name="Shiraishi A."/>
            <person name="Satake H."/>
            <person name="Nakayama K."/>
        </authorList>
    </citation>
    <scope>NUCLEOTIDE SEQUENCE</scope>
</reference>
<evidence type="ECO:0000313" key="2">
    <source>
        <dbReference type="Proteomes" id="UP001151760"/>
    </source>
</evidence>
<keyword evidence="2" id="KW-1185">Reference proteome</keyword>
<reference evidence="1" key="1">
    <citation type="journal article" date="2022" name="Int. J. Mol. Sci.">
        <title>Draft Genome of Tanacetum Coccineum: Genomic Comparison of Closely Related Tanacetum-Family Plants.</title>
        <authorList>
            <person name="Yamashiro T."/>
            <person name="Shiraishi A."/>
            <person name="Nakayama K."/>
            <person name="Satake H."/>
        </authorList>
    </citation>
    <scope>NUCLEOTIDE SEQUENCE</scope>
</reference>
<protein>
    <submittedName>
        <fullName evidence="1">Retrovirus-related pol polyprotein from transposon TNT 1-94</fullName>
    </submittedName>
</protein>